<evidence type="ECO:0000256" key="1">
    <source>
        <dbReference type="SAM" id="Phobius"/>
    </source>
</evidence>
<feature type="transmembrane region" description="Helical" evidence="1">
    <location>
        <begin position="200"/>
        <end position="224"/>
    </location>
</feature>
<comment type="caution">
    <text evidence="2">The sequence shown here is derived from an EMBL/GenBank/DDBJ whole genome shotgun (WGS) entry which is preliminary data.</text>
</comment>
<dbReference type="EMBL" id="JBIGHZ010000002">
    <property type="protein sequence ID" value="MFG6447647.1"/>
    <property type="molecule type" value="Genomic_DNA"/>
</dbReference>
<accession>A0ABW7FTK0</accession>
<keyword evidence="1" id="KW-0812">Transmembrane</keyword>
<keyword evidence="1" id="KW-0472">Membrane</keyword>
<gene>
    <name evidence="2" type="ORF">ACG0Z6_05250</name>
</gene>
<dbReference type="RefSeq" id="WP_394459173.1">
    <property type="nucleotide sequence ID" value="NZ_JBIGHZ010000002.1"/>
</dbReference>
<keyword evidence="1" id="KW-1133">Transmembrane helix</keyword>
<name>A0ABW7FTK0_9BURK</name>
<reference evidence="2 3" key="1">
    <citation type="submission" date="2024-08" db="EMBL/GenBank/DDBJ databases">
        <authorList>
            <person name="Lu H."/>
        </authorList>
    </citation>
    <scope>NUCLEOTIDE SEQUENCE [LARGE SCALE GENOMIC DNA]</scope>
    <source>
        <strain evidence="2 3">BYS180W</strain>
    </source>
</reference>
<evidence type="ECO:0000313" key="3">
    <source>
        <dbReference type="Proteomes" id="UP001606099"/>
    </source>
</evidence>
<evidence type="ECO:0008006" key="4">
    <source>
        <dbReference type="Google" id="ProtNLM"/>
    </source>
</evidence>
<protein>
    <recommendedName>
        <fullName evidence="4">PepSY domain-containing protein</fullName>
    </recommendedName>
</protein>
<proteinExistence type="predicted"/>
<dbReference type="Proteomes" id="UP001606099">
    <property type="component" value="Unassembled WGS sequence"/>
</dbReference>
<keyword evidence="3" id="KW-1185">Reference proteome</keyword>
<organism evidence="2 3">
    <name type="scientific">Roseateles rivi</name>
    <dbReference type="NCBI Taxonomy" id="3299028"/>
    <lineage>
        <taxon>Bacteria</taxon>
        <taxon>Pseudomonadati</taxon>
        <taxon>Pseudomonadota</taxon>
        <taxon>Betaproteobacteria</taxon>
        <taxon>Burkholderiales</taxon>
        <taxon>Sphaerotilaceae</taxon>
        <taxon>Roseateles</taxon>
    </lineage>
</organism>
<evidence type="ECO:0000313" key="2">
    <source>
        <dbReference type="EMBL" id="MFG6447647.1"/>
    </source>
</evidence>
<sequence>MGWVVAPQVLAWVLGGLLFAWMPFKAWVKAADTVQRPALNVDAALLVQQMALPHEATRQELAQLGTVSAAAWVMAAEGPALKLNTAEGERWLTMQGQWLEPPTQAAVLRRAQQVYRGSGQVLEIEQLAQVPRSLLWVQELRHRGAVWRVQFDDKLHTRLYFDARSGEFLVARTRAWVLYDLMWRLHVMDYSEGEDFNNPLLRAAALLALGLTLTGVVLGVNALLRSLRRRRRD</sequence>